<organism evidence="6 7">
    <name type="scientific">Aliarcobacter cryaerophilus</name>
    <dbReference type="NCBI Taxonomy" id="28198"/>
    <lineage>
        <taxon>Bacteria</taxon>
        <taxon>Pseudomonadati</taxon>
        <taxon>Campylobacterota</taxon>
        <taxon>Epsilonproteobacteria</taxon>
        <taxon>Campylobacterales</taxon>
        <taxon>Arcobacteraceae</taxon>
        <taxon>Aliarcobacter</taxon>
    </lineage>
</organism>
<sequence length="394" mass="43312">MTTTLDYTNSIYQTSINDFYNGVLKIGTNGFYGTGNLLYDGRTILTAAHVFDGLSSGTKIIYLYDGVKNFTLNAKVKIYPSYDSRNVNGDLALVTFDTNFTNIYNRYQIYRDSNEISKNYTAVGYGDVGTGNSGALDLSTIYKLKTTNTFDADFKTLMDDSGTRLSWSPKKDTILISDFDNGNSSTDIIAYLSHNQNLGTGFTEGIIASGDSGGAAFINNQIAGVASYTTKLTSYGAVGDINNYLDSSFGEIAAYQRVSYYSEFIDQTIRANLPNAPKSKSEVKKIVSEDEAYVYFMVEFLPLRNSVNDIVSIDYTTLNGTAKAGEDFIATSGKLNIYQDESYAIVAVELINDNIKESNENFYLEISNPNYGSFGYGVLTLTAVRTIVDDDFIA</sequence>
<dbReference type="RefSeq" id="WP_105915674.1">
    <property type="nucleotide sequence ID" value="NZ_NXGE01000005.1"/>
</dbReference>
<feature type="domain" description="Peptidase S1" evidence="4">
    <location>
        <begin position="15"/>
        <end position="230"/>
    </location>
</feature>
<comment type="caution">
    <text evidence="6">The sequence shown here is derived from an EMBL/GenBank/DDBJ whole genome shotgun (WGS) entry which is preliminary data.</text>
</comment>
<dbReference type="Gene3D" id="2.40.10.10">
    <property type="entry name" value="Trypsin-like serine proteases"/>
    <property type="match status" value="1"/>
</dbReference>
<keyword evidence="3" id="KW-0106">Calcium</keyword>
<dbReference type="GO" id="GO:0006508">
    <property type="term" value="P:proteolysis"/>
    <property type="evidence" value="ECO:0007669"/>
    <property type="project" value="InterPro"/>
</dbReference>
<dbReference type="GO" id="GO:0016020">
    <property type="term" value="C:membrane"/>
    <property type="evidence" value="ECO:0007669"/>
    <property type="project" value="InterPro"/>
</dbReference>
<dbReference type="SUPFAM" id="SSF141072">
    <property type="entry name" value="CalX-like"/>
    <property type="match status" value="1"/>
</dbReference>
<evidence type="ECO:0000313" key="7">
    <source>
        <dbReference type="Proteomes" id="UP000238281"/>
    </source>
</evidence>
<evidence type="ECO:0000313" key="6">
    <source>
        <dbReference type="EMBL" id="PRM93888.1"/>
    </source>
</evidence>
<gene>
    <name evidence="6" type="ORF">CJ673_07900</name>
</gene>
<dbReference type="EMBL" id="NXGE01000005">
    <property type="protein sequence ID" value="PRM93888.1"/>
    <property type="molecule type" value="Genomic_DNA"/>
</dbReference>
<evidence type="ECO:0000256" key="2">
    <source>
        <dbReference type="ARBA" id="ARBA00022737"/>
    </source>
</evidence>
<dbReference type="InterPro" id="IPR003644">
    <property type="entry name" value="Calx_beta"/>
</dbReference>
<protein>
    <submittedName>
        <fullName evidence="6">Sodium:calcium exchanger</fullName>
    </submittedName>
</protein>
<proteinExistence type="predicted"/>
<dbReference type="GO" id="GO:0004252">
    <property type="term" value="F:serine-type endopeptidase activity"/>
    <property type="evidence" value="ECO:0007669"/>
    <property type="project" value="InterPro"/>
</dbReference>
<dbReference type="InterPro" id="IPR038081">
    <property type="entry name" value="CalX-like_sf"/>
</dbReference>
<dbReference type="SUPFAM" id="SSF50494">
    <property type="entry name" value="Trypsin-like serine proteases"/>
    <property type="match status" value="1"/>
</dbReference>
<evidence type="ECO:0000259" key="5">
    <source>
        <dbReference type="Pfam" id="PF03160"/>
    </source>
</evidence>
<name>A0A2S9T4Y4_9BACT</name>
<dbReference type="Gene3D" id="2.60.40.2030">
    <property type="match status" value="1"/>
</dbReference>
<dbReference type="InterPro" id="IPR001254">
    <property type="entry name" value="Trypsin_dom"/>
</dbReference>
<evidence type="ECO:0000256" key="3">
    <source>
        <dbReference type="ARBA" id="ARBA00022837"/>
    </source>
</evidence>
<keyword evidence="2" id="KW-0677">Repeat</keyword>
<dbReference type="Proteomes" id="UP000238281">
    <property type="component" value="Unassembled WGS sequence"/>
</dbReference>
<dbReference type="GO" id="GO:0007154">
    <property type="term" value="P:cell communication"/>
    <property type="evidence" value="ECO:0007669"/>
    <property type="project" value="InterPro"/>
</dbReference>
<evidence type="ECO:0000256" key="1">
    <source>
        <dbReference type="ARBA" id="ARBA00022729"/>
    </source>
</evidence>
<feature type="domain" description="Calx-beta" evidence="5">
    <location>
        <begin position="287"/>
        <end position="391"/>
    </location>
</feature>
<dbReference type="InterPro" id="IPR043504">
    <property type="entry name" value="Peptidase_S1_PA_chymotrypsin"/>
</dbReference>
<reference evidence="6 7" key="1">
    <citation type="submission" date="2017-09" db="EMBL/GenBank/DDBJ databases">
        <title>Reassesment of A. cryaerophilus.</title>
        <authorList>
            <person name="Perez-Cataluna A."/>
            <person name="Collado L."/>
            <person name="Salgado O."/>
            <person name="Lefinanco V."/>
            <person name="Figueras M.J."/>
        </authorList>
    </citation>
    <scope>NUCLEOTIDE SEQUENCE [LARGE SCALE GENOMIC DNA]</scope>
    <source>
        <strain evidence="6 7">LMG 10210</strain>
    </source>
</reference>
<dbReference type="Pfam" id="PF00089">
    <property type="entry name" value="Trypsin"/>
    <property type="match status" value="1"/>
</dbReference>
<dbReference type="AlphaFoldDB" id="A0A2S9T4Y4"/>
<dbReference type="Pfam" id="PF03160">
    <property type="entry name" value="Calx-beta"/>
    <property type="match status" value="1"/>
</dbReference>
<accession>A0A2S9T4Y4</accession>
<evidence type="ECO:0000259" key="4">
    <source>
        <dbReference type="Pfam" id="PF00089"/>
    </source>
</evidence>
<dbReference type="InterPro" id="IPR009003">
    <property type="entry name" value="Peptidase_S1_PA"/>
</dbReference>
<keyword evidence="1" id="KW-0732">Signal</keyword>